<dbReference type="AlphaFoldDB" id="A0A026X2B2"/>
<protein>
    <submittedName>
        <fullName evidence="2">Uncharacterized protein</fullName>
    </submittedName>
</protein>
<accession>A0A026X2B2</accession>
<keyword evidence="1" id="KW-0732">Signal</keyword>
<evidence type="ECO:0000313" key="4">
    <source>
        <dbReference type="Proteomes" id="UP000053097"/>
    </source>
</evidence>
<evidence type="ECO:0000313" key="2">
    <source>
        <dbReference type="EMBL" id="EZA62116.1"/>
    </source>
</evidence>
<dbReference type="Proteomes" id="UP000053097">
    <property type="component" value="Unassembled WGS sequence"/>
</dbReference>
<reference evidence="3" key="3">
    <citation type="submission" date="2018-07" db="EMBL/GenBank/DDBJ databases">
        <authorList>
            <person name="Mckenzie S.K."/>
            <person name="Kronauer D.J.C."/>
        </authorList>
    </citation>
    <scope>NUCLEOTIDE SEQUENCE</scope>
    <source>
        <strain evidence="3">Clonal line C1</strain>
    </source>
</reference>
<proteinExistence type="predicted"/>
<organism evidence="2 4">
    <name type="scientific">Ooceraea biroi</name>
    <name type="common">Clonal raider ant</name>
    <name type="synonym">Cerapachys biroi</name>
    <dbReference type="NCBI Taxonomy" id="2015173"/>
    <lineage>
        <taxon>Eukaryota</taxon>
        <taxon>Metazoa</taxon>
        <taxon>Ecdysozoa</taxon>
        <taxon>Arthropoda</taxon>
        <taxon>Hexapoda</taxon>
        <taxon>Insecta</taxon>
        <taxon>Pterygota</taxon>
        <taxon>Neoptera</taxon>
        <taxon>Endopterygota</taxon>
        <taxon>Hymenoptera</taxon>
        <taxon>Apocrita</taxon>
        <taxon>Aculeata</taxon>
        <taxon>Formicoidea</taxon>
        <taxon>Formicidae</taxon>
        <taxon>Dorylinae</taxon>
        <taxon>Ooceraea</taxon>
    </lineage>
</organism>
<gene>
    <name evidence="3" type="ORF">DMN91_008288</name>
    <name evidence="2" type="ORF">X777_05443</name>
</gene>
<dbReference type="Proteomes" id="UP000279307">
    <property type="component" value="Chromosome 8"/>
</dbReference>
<evidence type="ECO:0000256" key="1">
    <source>
        <dbReference type="SAM" id="SignalP"/>
    </source>
</evidence>
<feature type="signal peptide" evidence="1">
    <location>
        <begin position="1"/>
        <end position="26"/>
    </location>
</feature>
<keyword evidence="4" id="KW-1185">Reference proteome</keyword>
<sequence>MRLQGYSNTYLLMFLLCIFAMTCVQGANSDSTGQVTSEDVQHDIEQVITCANNTKSLGILVSQAGLLYKNAVIVLPIPIRLQQQRFIRNILNFIAYIVNAIMPFSQMSDIFSNLIIPLLEIHSLTH</sequence>
<dbReference type="EMBL" id="QOIP01000008">
    <property type="protein sequence ID" value="RLU19731.1"/>
    <property type="molecule type" value="Genomic_DNA"/>
</dbReference>
<evidence type="ECO:0000313" key="3">
    <source>
        <dbReference type="EMBL" id="RLU19731.1"/>
    </source>
</evidence>
<feature type="chain" id="PRO_5035983102" evidence="1">
    <location>
        <begin position="27"/>
        <end position="126"/>
    </location>
</feature>
<name>A0A026X2B2_OOCBI</name>
<dbReference type="EMBL" id="KK107031">
    <property type="protein sequence ID" value="EZA62116.1"/>
    <property type="molecule type" value="Genomic_DNA"/>
</dbReference>
<reference evidence="3" key="2">
    <citation type="journal article" date="2018" name="Genome Res.">
        <title>The genomic architecture and molecular evolution of ant odorant receptors.</title>
        <authorList>
            <person name="McKenzie S.K."/>
            <person name="Kronauer D.J.C."/>
        </authorList>
    </citation>
    <scope>NUCLEOTIDE SEQUENCE [LARGE SCALE GENOMIC DNA]</scope>
    <source>
        <strain evidence="3">Clonal line C1</strain>
    </source>
</reference>
<reference evidence="2 4" key="1">
    <citation type="journal article" date="2014" name="Curr. Biol.">
        <title>The genome of the clonal raider ant Cerapachys biroi.</title>
        <authorList>
            <person name="Oxley P.R."/>
            <person name="Ji L."/>
            <person name="Fetter-Pruneda I."/>
            <person name="McKenzie S.K."/>
            <person name="Li C."/>
            <person name="Hu H."/>
            <person name="Zhang G."/>
            <person name="Kronauer D.J."/>
        </authorList>
    </citation>
    <scope>NUCLEOTIDE SEQUENCE [LARGE SCALE GENOMIC DNA]</scope>
</reference>